<dbReference type="OrthoDB" id="420076at2759"/>
<dbReference type="PANTHER" id="PTHR13832:SF792">
    <property type="entry name" value="GM14286P"/>
    <property type="match status" value="1"/>
</dbReference>
<evidence type="ECO:0000313" key="7">
    <source>
        <dbReference type="Proteomes" id="UP000887229"/>
    </source>
</evidence>
<dbReference type="Pfam" id="PF00481">
    <property type="entry name" value="PP2C"/>
    <property type="match status" value="1"/>
</dbReference>
<evidence type="ECO:0000256" key="3">
    <source>
        <dbReference type="ARBA" id="ARBA00022912"/>
    </source>
</evidence>
<dbReference type="InterPro" id="IPR015655">
    <property type="entry name" value="PP2C"/>
</dbReference>
<evidence type="ECO:0000256" key="4">
    <source>
        <dbReference type="RuleBase" id="RU003465"/>
    </source>
</evidence>
<keyword evidence="1" id="KW-0479">Metal-binding</keyword>
<dbReference type="SUPFAM" id="SSF81606">
    <property type="entry name" value="PP2C-like"/>
    <property type="match status" value="1"/>
</dbReference>
<evidence type="ECO:0000259" key="5">
    <source>
        <dbReference type="PROSITE" id="PS51746"/>
    </source>
</evidence>
<keyword evidence="2 4" id="KW-0378">Hydrolase</keyword>
<dbReference type="SMART" id="SM00332">
    <property type="entry name" value="PP2Cc"/>
    <property type="match status" value="1"/>
</dbReference>
<dbReference type="InterPro" id="IPR000222">
    <property type="entry name" value="PP2C_BS"/>
</dbReference>
<protein>
    <submittedName>
        <fullName evidence="6">Phosphatase 2C-like domain-containing protein</fullName>
    </submittedName>
</protein>
<dbReference type="InterPro" id="IPR036457">
    <property type="entry name" value="PPM-type-like_dom_sf"/>
</dbReference>
<evidence type="ECO:0000313" key="6">
    <source>
        <dbReference type="EMBL" id="KAG9254438.1"/>
    </source>
</evidence>
<dbReference type="PROSITE" id="PS01032">
    <property type="entry name" value="PPM_1"/>
    <property type="match status" value="1"/>
</dbReference>
<dbReference type="Proteomes" id="UP000887229">
    <property type="component" value="Unassembled WGS sequence"/>
</dbReference>
<reference evidence="6" key="1">
    <citation type="journal article" date="2021" name="IMA Fungus">
        <title>Genomic characterization of three marine fungi, including Emericellopsis atlantica sp. nov. with signatures of a generalist lifestyle and marine biomass degradation.</title>
        <authorList>
            <person name="Hagestad O.C."/>
            <person name="Hou L."/>
            <person name="Andersen J.H."/>
            <person name="Hansen E.H."/>
            <person name="Altermark B."/>
            <person name="Li C."/>
            <person name="Kuhnert E."/>
            <person name="Cox R.J."/>
            <person name="Crous P.W."/>
            <person name="Spatafora J.W."/>
            <person name="Lail K."/>
            <person name="Amirebrahimi M."/>
            <person name="Lipzen A."/>
            <person name="Pangilinan J."/>
            <person name="Andreopoulos W."/>
            <person name="Hayes R.D."/>
            <person name="Ng V."/>
            <person name="Grigoriev I.V."/>
            <person name="Jackson S.A."/>
            <person name="Sutton T.D.S."/>
            <person name="Dobson A.D.W."/>
            <person name="Rama T."/>
        </authorList>
    </citation>
    <scope>NUCLEOTIDE SEQUENCE</scope>
    <source>
        <strain evidence="6">TS7</strain>
    </source>
</reference>
<sequence>MVLRIASQRPSVAPIRRLLTRGRSARRVVSSASPSSPPGGRFPWKVTLAMSSVVACCYFACDEQQPYPWQMASFQRTAPRLLDERRSSGRLGMRVTDTVHPVAETQYMDLDAANEAIRQDAHNLLFSGNDSVQGCIDVARVASNCPVEDHWDTSQAADNDGGSIVYAGVYDGHAGWATSRYLAGRLISAVSSAWEALPKDSSTLEKQEMIKETFRNVDAHIMQRAKDVVEQSPAGASAALQALEPVLSGSCALLTAYDVRSGLLYTAVTGDSRAVLGKGSQHGMYEAIALSKDQTGFNEDEVKRLNEAHPGEEKDMINPRSGRLFGMAITRAFGDHRWKYTLDFLHHLKADFFDVGPRPKYKTPPYMTAEPEVTVQKVQTGDFVVLASDGLWDHMSNEDAVECVSQWLAAKRSGKTPAVNEEKNVCLTVDKEGYGTWKATKENFAIEDMDNAAVCLIKNAFGGNRRDLFKGVISQQPPRSRYVRDDVTVQVIFTKDPYK</sequence>
<evidence type="ECO:0000256" key="2">
    <source>
        <dbReference type="ARBA" id="ARBA00022801"/>
    </source>
</evidence>
<gene>
    <name evidence="6" type="ORF">F5Z01DRAFT_105940</name>
</gene>
<keyword evidence="7" id="KW-1185">Reference proteome</keyword>
<proteinExistence type="inferred from homology"/>
<accession>A0A9P7ZLQ8</accession>
<keyword evidence="3 4" id="KW-0904">Protein phosphatase</keyword>
<dbReference type="CDD" id="cd00143">
    <property type="entry name" value="PP2Cc"/>
    <property type="match status" value="1"/>
</dbReference>
<dbReference type="GO" id="GO:0046872">
    <property type="term" value="F:metal ion binding"/>
    <property type="evidence" value="ECO:0007669"/>
    <property type="project" value="UniProtKB-KW"/>
</dbReference>
<dbReference type="EMBL" id="MU251254">
    <property type="protein sequence ID" value="KAG9254438.1"/>
    <property type="molecule type" value="Genomic_DNA"/>
</dbReference>
<organism evidence="6 7">
    <name type="scientific">Emericellopsis atlantica</name>
    <dbReference type="NCBI Taxonomy" id="2614577"/>
    <lineage>
        <taxon>Eukaryota</taxon>
        <taxon>Fungi</taxon>
        <taxon>Dikarya</taxon>
        <taxon>Ascomycota</taxon>
        <taxon>Pezizomycotina</taxon>
        <taxon>Sordariomycetes</taxon>
        <taxon>Hypocreomycetidae</taxon>
        <taxon>Hypocreales</taxon>
        <taxon>Bionectriaceae</taxon>
        <taxon>Emericellopsis</taxon>
    </lineage>
</organism>
<comment type="caution">
    <text evidence="6">The sequence shown here is derived from an EMBL/GenBank/DDBJ whole genome shotgun (WGS) entry which is preliminary data.</text>
</comment>
<name>A0A9P7ZLQ8_9HYPO</name>
<dbReference type="PROSITE" id="PS51746">
    <property type="entry name" value="PPM_2"/>
    <property type="match status" value="1"/>
</dbReference>
<dbReference type="RefSeq" id="XP_046118362.1">
    <property type="nucleotide sequence ID" value="XM_046257360.1"/>
</dbReference>
<dbReference type="AlphaFoldDB" id="A0A9P7ZLQ8"/>
<comment type="similarity">
    <text evidence="4">Belongs to the PP2C family.</text>
</comment>
<evidence type="ECO:0000256" key="1">
    <source>
        <dbReference type="ARBA" id="ARBA00022723"/>
    </source>
</evidence>
<dbReference type="InterPro" id="IPR001932">
    <property type="entry name" value="PPM-type_phosphatase-like_dom"/>
</dbReference>
<dbReference type="GO" id="GO:0005739">
    <property type="term" value="C:mitochondrion"/>
    <property type="evidence" value="ECO:0007669"/>
    <property type="project" value="TreeGrafter"/>
</dbReference>
<dbReference type="Gene3D" id="3.60.40.10">
    <property type="entry name" value="PPM-type phosphatase domain"/>
    <property type="match status" value="1"/>
</dbReference>
<dbReference type="GeneID" id="70288263"/>
<feature type="domain" description="PPM-type phosphatase" evidence="5">
    <location>
        <begin position="126"/>
        <end position="494"/>
    </location>
</feature>
<dbReference type="GO" id="GO:0004741">
    <property type="term" value="F:[pyruvate dehydrogenase (acetyl-transferring)]-phosphatase activity"/>
    <property type="evidence" value="ECO:0007669"/>
    <property type="project" value="TreeGrafter"/>
</dbReference>
<dbReference type="PANTHER" id="PTHR13832">
    <property type="entry name" value="PROTEIN PHOSPHATASE 2C"/>
    <property type="match status" value="1"/>
</dbReference>